<dbReference type="EMBL" id="CP111016">
    <property type="protein sequence ID" value="WAR05547.1"/>
    <property type="molecule type" value="Genomic_DNA"/>
</dbReference>
<evidence type="ECO:0000313" key="2">
    <source>
        <dbReference type="Proteomes" id="UP001164746"/>
    </source>
</evidence>
<keyword evidence="2" id="KW-1185">Reference proteome</keyword>
<dbReference type="Proteomes" id="UP001164746">
    <property type="component" value="Chromosome 5"/>
</dbReference>
<organism evidence="1 2">
    <name type="scientific">Mya arenaria</name>
    <name type="common">Soft-shell clam</name>
    <dbReference type="NCBI Taxonomy" id="6604"/>
    <lineage>
        <taxon>Eukaryota</taxon>
        <taxon>Metazoa</taxon>
        <taxon>Spiralia</taxon>
        <taxon>Lophotrochozoa</taxon>
        <taxon>Mollusca</taxon>
        <taxon>Bivalvia</taxon>
        <taxon>Autobranchia</taxon>
        <taxon>Heteroconchia</taxon>
        <taxon>Euheterodonta</taxon>
        <taxon>Imparidentia</taxon>
        <taxon>Neoheterodontei</taxon>
        <taxon>Myida</taxon>
        <taxon>Myoidea</taxon>
        <taxon>Myidae</taxon>
        <taxon>Mya</taxon>
    </lineage>
</organism>
<protein>
    <submittedName>
        <fullName evidence="1">Uncharacterized protein</fullName>
    </submittedName>
</protein>
<accession>A0ABY7E9Q8</accession>
<name>A0ABY7E9Q8_MYAAR</name>
<evidence type="ECO:0000313" key="1">
    <source>
        <dbReference type="EMBL" id="WAR05547.1"/>
    </source>
</evidence>
<reference evidence="1" key="1">
    <citation type="submission" date="2022-11" db="EMBL/GenBank/DDBJ databases">
        <title>Centuries of genome instability and evolution in soft-shell clam transmissible cancer (bioRxiv).</title>
        <authorList>
            <person name="Hart S.F.M."/>
            <person name="Yonemitsu M.A."/>
            <person name="Giersch R.M."/>
            <person name="Beal B.F."/>
            <person name="Arriagada G."/>
            <person name="Davis B.W."/>
            <person name="Ostrander E.A."/>
            <person name="Goff S.P."/>
            <person name="Metzger M.J."/>
        </authorList>
    </citation>
    <scope>NUCLEOTIDE SEQUENCE</scope>
    <source>
        <strain evidence="1">MELC-2E11</strain>
        <tissue evidence="1">Siphon/mantle</tissue>
    </source>
</reference>
<proteinExistence type="predicted"/>
<sequence length="93" mass="10518">MNSNDRGLLAKQISRYLTNALELCEEINLNEYPSGDIDRFCSVIGEDGVMTLKLLSANSSELLVKDVVCHMWKMQIRDREGLDPASEPVFEKI</sequence>
<gene>
    <name evidence="1" type="ORF">MAR_020916</name>
</gene>